<reference evidence="3" key="1">
    <citation type="submission" date="2016-10" db="EMBL/GenBank/DDBJ databases">
        <authorList>
            <person name="Jeantristanb JTB J.-T."/>
            <person name="Ricardo R."/>
        </authorList>
    </citation>
    <scope>NUCLEOTIDE SEQUENCE [LARGE SCALE GENOMIC DNA]</scope>
</reference>
<accession>A0A2X0MGI3</accession>
<organism evidence="2 3">
    <name type="scientific">Microbotryum saponariae</name>
    <dbReference type="NCBI Taxonomy" id="289078"/>
    <lineage>
        <taxon>Eukaryota</taxon>
        <taxon>Fungi</taxon>
        <taxon>Dikarya</taxon>
        <taxon>Basidiomycota</taxon>
        <taxon>Pucciniomycotina</taxon>
        <taxon>Microbotryomycetes</taxon>
        <taxon>Microbotryales</taxon>
        <taxon>Microbotryaceae</taxon>
        <taxon>Microbotryum</taxon>
    </lineage>
</organism>
<sequence length="156" mass="16745">MTPDSTFPSACSTRARRPPDYLGFARVAHDLEFAAHASVSIEDFDEDDPEVQLWQATSEGMTSSTRVGTGGGFQEVSAVAAAVDKGATEEGSRSKGSQEIKYNGLNSQTIDKKRRGNKREERTKLPGKGGKTKGKGLCQAQMGLSQINHSKRSPQG</sequence>
<feature type="region of interest" description="Disordered" evidence="1">
    <location>
        <begin position="85"/>
        <end position="156"/>
    </location>
</feature>
<keyword evidence="3" id="KW-1185">Reference proteome</keyword>
<evidence type="ECO:0000313" key="3">
    <source>
        <dbReference type="Proteomes" id="UP000249723"/>
    </source>
</evidence>
<feature type="compositionally biased region" description="Basic and acidic residues" evidence="1">
    <location>
        <begin position="86"/>
        <end position="98"/>
    </location>
</feature>
<dbReference type="AlphaFoldDB" id="A0A2X0MGI3"/>
<evidence type="ECO:0000256" key="1">
    <source>
        <dbReference type="SAM" id="MobiDB-lite"/>
    </source>
</evidence>
<gene>
    <name evidence="2" type="ORF">BZ3500_MVSOF-1268-A1-R1_CHR6-2G08566</name>
</gene>
<dbReference type="Proteomes" id="UP000249723">
    <property type="component" value="Unassembled WGS sequence"/>
</dbReference>
<protein>
    <submittedName>
        <fullName evidence="2">BZ3500_MvSof-1268-A1-R1_Chr6-2g08566 protein</fullName>
    </submittedName>
</protein>
<evidence type="ECO:0000313" key="2">
    <source>
        <dbReference type="EMBL" id="SCZ93260.1"/>
    </source>
</evidence>
<proteinExistence type="predicted"/>
<name>A0A2X0MGI3_9BASI</name>
<dbReference type="EMBL" id="FMWP01000047">
    <property type="protein sequence ID" value="SCZ93260.1"/>
    <property type="molecule type" value="Genomic_DNA"/>
</dbReference>